<keyword evidence="2" id="KW-1185">Reference proteome</keyword>
<reference evidence="1" key="1">
    <citation type="submission" date="2021-06" db="EMBL/GenBank/DDBJ databases">
        <authorList>
            <person name="Kallberg Y."/>
            <person name="Tangrot J."/>
            <person name="Rosling A."/>
        </authorList>
    </citation>
    <scope>NUCLEOTIDE SEQUENCE</scope>
    <source>
        <strain evidence="1">28 12/20/2015</strain>
    </source>
</reference>
<comment type="caution">
    <text evidence="1">The sequence shown here is derived from an EMBL/GenBank/DDBJ whole genome shotgun (WGS) entry which is preliminary data.</text>
</comment>
<accession>A0ACA9LAE1</accession>
<protein>
    <submittedName>
        <fullName evidence="1">16595_t:CDS:1</fullName>
    </submittedName>
</protein>
<name>A0ACA9LAE1_9GLOM</name>
<gene>
    <name evidence="1" type="ORF">SPELUC_LOCUS3581</name>
</gene>
<dbReference type="Proteomes" id="UP000789366">
    <property type="component" value="Unassembled WGS sequence"/>
</dbReference>
<dbReference type="EMBL" id="CAJVPW010002795">
    <property type="protein sequence ID" value="CAG8513355.1"/>
    <property type="molecule type" value="Genomic_DNA"/>
</dbReference>
<proteinExistence type="predicted"/>
<evidence type="ECO:0000313" key="1">
    <source>
        <dbReference type="EMBL" id="CAG8513355.1"/>
    </source>
</evidence>
<evidence type="ECO:0000313" key="2">
    <source>
        <dbReference type="Proteomes" id="UP000789366"/>
    </source>
</evidence>
<organism evidence="1 2">
    <name type="scientific">Cetraspora pellucida</name>
    <dbReference type="NCBI Taxonomy" id="1433469"/>
    <lineage>
        <taxon>Eukaryota</taxon>
        <taxon>Fungi</taxon>
        <taxon>Fungi incertae sedis</taxon>
        <taxon>Mucoromycota</taxon>
        <taxon>Glomeromycotina</taxon>
        <taxon>Glomeromycetes</taxon>
        <taxon>Diversisporales</taxon>
        <taxon>Gigasporaceae</taxon>
        <taxon>Cetraspora</taxon>
    </lineage>
</organism>
<sequence>MHLLISVNAKGNTMTPEAIIQSAVGEMYKFCTDYKLRDDKQTEIHANKRNNRKCKDGYSLVQINKIIVWT</sequence>